<evidence type="ECO:0000256" key="2">
    <source>
        <dbReference type="ARBA" id="ARBA00022692"/>
    </source>
</evidence>
<keyword evidence="3 6" id="KW-1133">Transmembrane helix</keyword>
<feature type="transmembrane region" description="Helical" evidence="6">
    <location>
        <begin position="336"/>
        <end position="356"/>
    </location>
</feature>
<feature type="transmembrane region" description="Helical" evidence="6">
    <location>
        <begin position="368"/>
        <end position="388"/>
    </location>
</feature>
<evidence type="ECO:0000256" key="1">
    <source>
        <dbReference type="ARBA" id="ARBA00004141"/>
    </source>
</evidence>
<evidence type="ECO:0000259" key="7">
    <source>
        <dbReference type="PROSITE" id="PS50850"/>
    </source>
</evidence>
<evidence type="ECO:0000256" key="6">
    <source>
        <dbReference type="SAM" id="Phobius"/>
    </source>
</evidence>
<gene>
    <name evidence="8" type="ORF">SJ2017_1902</name>
</gene>
<dbReference type="EMBL" id="CP020472">
    <property type="protein sequence ID" value="ARD22205.1"/>
    <property type="molecule type" value="Genomic_DNA"/>
</dbReference>
<feature type="transmembrane region" description="Helical" evidence="6">
    <location>
        <begin position="142"/>
        <end position="163"/>
    </location>
</feature>
<comment type="subcellular location">
    <subcellularLocation>
        <location evidence="1">Membrane</location>
        <topology evidence="1">Multi-pass membrane protein</topology>
    </subcellularLocation>
</comment>
<dbReference type="InterPro" id="IPR036259">
    <property type="entry name" value="MFS_trans_sf"/>
</dbReference>
<keyword evidence="9" id="KW-1185">Reference proteome</keyword>
<feature type="transmembrane region" description="Helical" evidence="6">
    <location>
        <begin position="82"/>
        <end position="108"/>
    </location>
</feature>
<evidence type="ECO:0000256" key="5">
    <source>
        <dbReference type="ARBA" id="ARBA00038514"/>
    </source>
</evidence>
<dbReference type="Proteomes" id="UP000191820">
    <property type="component" value="Chromosome"/>
</dbReference>
<feature type="transmembrane region" description="Helical" evidence="6">
    <location>
        <begin position="169"/>
        <end position="190"/>
    </location>
</feature>
<dbReference type="PIRSF" id="PIRSF002808">
    <property type="entry name" value="Hexose_phosphate_transp"/>
    <property type="match status" value="1"/>
</dbReference>
<accession>A0ABM6JIW5</accession>
<keyword evidence="2 6" id="KW-0812">Transmembrane</keyword>
<dbReference type="Pfam" id="PF07690">
    <property type="entry name" value="MFS_1"/>
    <property type="match status" value="1"/>
</dbReference>
<feature type="transmembrane region" description="Helical" evidence="6">
    <location>
        <begin position="279"/>
        <end position="300"/>
    </location>
</feature>
<comment type="similarity">
    <text evidence="5">Belongs to the major facilitator superfamily. Phthalate permease family.</text>
</comment>
<sequence>MKQEQVTPHQPKQKFAVLALIFCSVVINYMDRTNISVAAQAISADLDISKLEMGMIFSAFAWTYSIMQIPGGMVVDAIKIRVLYPFILVAWSLATIVQGMVSSLAALIGCRMAIGFFEAPSYPANNKIVTQWFKEQERASAIAVYTSGQFIGLAFLMPVLAVIQEYFGWRGLFYVSGAIGIIWAGIWYWLYKDPDEAVSAETEKTLSDKPLSKQSQKPVQQAVINWSNLKVAFTSRKLWGIYIGQFCLGGTLIFFLTWFPTYLAEYRGLSDINTGFLAAIPFLCAFAGVLVSGFVSDWLVRKGISNEVARKAPIIIGLLLSSCVIFANYVDSTAWMTFFLSVTFFGNGLASINWVFVSLLAPKHMVGLVGGCFNFIGGLSAVIVPIAIGYLAQDGDFKPALILIAALGMCGLCSYLFLVGKVEQITVPSDMELDSAAELVEASIIEGKSK</sequence>
<feature type="transmembrane region" description="Helical" evidence="6">
    <location>
        <begin position="239"/>
        <end position="259"/>
    </location>
</feature>
<protein>
    <submittedName>
        <fullName evidence="8">MFS transporter</fullName>
    </submittedName>
</protein>
<dbReference type="SUPFAM" id="SSF103473">
    <property type="entry name" value="MFS general substrate transporter"/>
    <property type="match status" value="1"/>
</dbReference>
<dbReference type="PROSITE" id="PS50850">
    <property type="entry name" value="MFS"/>
    <property type="match status" value="1"/>
</dbReference>
<organism evidence="8 9">
    <name type="scientific">Shewanella japonica</name>
    <dbReference type="NCBI Taxonomy" id="93973"/>
    <lineage>
        <taxon>Bacteria</taxon>
        <taxon>Pseudomonadati</taxon>
        <taxon>Pseudomonadota</taxon>
        <taxon>Gammaproteobacteria</taxon>
        <taxon>Alteromonadales</taxon>
        <taxon>Shewanellaceae</taxon>
        <taxon>Shewanella</taxon>
    </lineage>
</organism>
<dbReference type="InterPro" id="IPR020846">
    <property type="entry name" value="MFS_dom"/>
</dbReference>
<name>A0ABM6JIW5_9GAMM</name>
<evidence type="ECO:0000256" key="3">
    <source>
        <dbReference type="ARBA" id="ARBA00022989"/>
    </source>
</evidence>
<evidence type="ECO:0000256" key="4">
    <source>
        <dbReference type="ARBA" id="ARBA00023136"/>
    </source>
</evidence>
<dbReference type="RefSeq" id="WP_080915621.1">
    <property type="nucleotide sequence ID" value="NZ_CP020472.1"/>
</dbReference>
<feature type="transmembrane region" description="Helical" evidence="6">
    <location>
        <begin position="400"/>
        <end position="419"/>
    </location>
</feature>
<dbReference type="CDD" id="cd17319">
    <property type="entry name" value="MFS_ExuT_GudP_like"/>
    <property type="match status" value="1"/>
</dbReference>
<feature type="transmembrane region" description="Helical" evidence="6">
    <location>
        <begin position="51"/>
        <end position="70"/>
    </location>
</feature>
<dbReference type="InterPro" id="IPR050382">
    <property type="entry name" value="MFS_Na/Anion_cotransporter"/>
</dbReference>
<evidence type="ECO:0000313" key="9">
    <source>
        <dbReference type="Proteomes" id="UP000191820"/>
    </source>
</evidence>
<keyword evidence="4 6" id="KW-0472">Membrane</keyword>
<dbReference type="Gene3D" id="1.20.1250.20">
    <property type="entry name" value="MFS general substrate transporter like domains"/>
    <property type="match status" value="2"/>
</dbReference>
<dbReference type="PANTHER" id="PTHR11662">
    <property type="entry name" value="SOLUTE CARRIER FAMILY 17"/>
    <property type="match status" value="1"/>
</dbReference>
<dbReference type="PANTHER" id="PTHR11662:SF333">
    <property type="entry name" value="D-GALACTONATE TRANSPORTER"/>
    <property type="match status" value="1"/>
</dbReference>
<dbReference type="InterPro" id="IPR000849">
    <property type="entry name" value="Sugar_P_transporter"/>
</dbReference>
<proteinExistence type="inferred from homology"/>
<evidence type="ECO:0000313" key="8">
    <source>
        <dbReference type="EMBL" id="ARD22205.1"/>
    </source>
</evidence>
<feature type="domain" description="Major facilitator superfamily (MFS) profile" evidence="7">
    <location>
        <begin position="17"/>
        <end position="423"/>
    </location>
</feature>
<feature type="transmembrane region" description="Helical" evidence="6">
    <location>
        <begin position="312"/>
        <end position="330"/>
    </location>
</feature>
<reference evidence="8 9" key="1">
    <citation type="submission" date="2017-03" db="EMBL/GenBank/DDBJ databases">
        <title>Genome sequencing of Shewanella japonica KCTC 22435.</title>
        <authorList>
            <person name="Kim K.M."/>
        </authorList>
    </citation>
    <scope>NUCLEOTIDE SEQUENCE [LARGE SCALE GENOMIC DNA]</scope>
    <source>
        <strain evidence="8 9">KCTC 22435</strain>
    </source>
</reference>
<feature type="transmembrane region" description="Helical" evidence="6">
    <location>
        <begin position="12"/>
        <end position="30"/>
    </location>
</feature>
<dbReference type="InterPro" id="IPR011701">
    <property type="entry name" value="MFS"/>
</dbReference>